<sequence length="361" mass="39268">MKGDNLMLQSWLFRWGICLLIVGLAAGCTPSSSDPQPAAGQANPAGNANSNPFEAGQAERVILGDLGHGLVNPDRDENGDIRPLRYDGGELHIPYAVHASGKAKNVGFLVFIDGIAQPYKLNTTDAPYQYMHIFELEQDNKDTAFTFVFTPVTGKQGDTLSISITSIYNPGFIPDMKATSSYGGYHSTLEAGGSLYFTKDADALAPGSIPQLAYASDVRSSTEPVTKELLQAHSGMEAVDMDLLEQRVYSDLYIDGELKRNHVEVKDSGPLHVRFKIFGHPGVRFRNTFYINHQAVTSKVGNPIETVLAKGDVAVLDFDLDLGKLDDFSTIYMVSVPMNAADFPADVLVLQKTLSLLLYKG</sequence>
<reference evidence="2 3" key="1">
    <citation type="submission" date="2012-10" db="EMBL/GenBank/DDBJ databases">
        <title>Draft Genome Sequence of Paenibacillus popilliae ATCC 14706T.</title>
        <authorList>
            <person name="Iiyama K."/>
            <person name="Mori K."/>
            <person name="Mon H."/>
            <person name="Chieda Y."/>
            <person name="Lee J.M."/>
            <person name="Kusakabe T."/>
            <person name="Tashiro K."/>
            <person name="Asano S."/>
            <person name="Yasunaga-Aoki C."/>
            <person name="Shimizu S."/>
        </authorList>
    </citation>
    <scope>NUCLEOTIDE SEQUENCE [LARGE SCALE GENOMIC DNA]</scope>
    <source>
        <strain evidence="2 3">ATCC 14706</strain>
    </source>
</reference>
<evidence type="ECO:0000313" key="3">
    <source>
        <dbReference type="Proteomes" id="UP000029453"/>
    </source>
</evidence>
<dbReference type="Proteomes" id="UP000029453">
    <property type="component" value="Unassembled WGS sequence"/>
</dbReference>
<keyword evidence="3" id="KW-1185">Reference proteome</keyword>
<feature type="compositionally biased region" description="Low complexity" evidence="1">
    <location>
        <begin position="35"/>
        <end position="51"/>
    </location>
</feature>
<protein>
    <submittedName>
        <fullName evidence="2">Beta-glucanase/beta-glucan synthetase</fullName>
    </submittedName>
</protein>
<gene>
    <name evidence="2" type="ORF">PPOP_0261</name>
</gene>
<accession>M9LLD1</accession>
<dbReference type="EMBL" id="BALG01000016">
    <property type="protein sequence ID" value="GAC40921.1"/>
    <property type="molecule type" value="Genomic_DNA"/>
</dbReference>
<evidence type="ECO:0000256" key="1">
    <source>
        <dbReference type="SAM" id="MobiDB-lite"/>
    </source>
</evidence>
<proteinExistence type="predicted"/>
<name>M9LLD1_PAEPP</name>
<organism evidence="2 3">
    <name type="scientific">Paenibacillus popilliae ATCC 14706</name>
    <dbReference type="NCBI Taxonomy" id="1212764"/>
    <lineage>
        <taxon>Bacteria</taxon>
        <taxon>Bacillati</taxon>
        <taxon>Bacillota</taxon>
        <taxon>Bacilli</taxon>
        <taxon>Bacillales</taxon>
        <taxon>Paenibacillaceae</taxon>
        <taxon>Paenibacillus</taxon>
    </lineage>
</organism>
<feature type="region of interest" description="Disordered" evidence="1">
    <location>
        <begin position="32"/>
        <end position="51"/>
    </location>
</feature>
<dbReference type="AlphaFoldDB" id="M9LLD1"/>
<dbReference type="PROSITE" id="PS51257">
    <property type="entry name" value="PROKAR_LIPOPROTEIN"/>
    <property type="match status" value="1"/>
</dbReference>
<evidence type="ECO:0000313" key="2">
    <source>
        <dbReference type="EMBL" id="GAC40921.1"/>
    </source>
</evidence>
<comment type="caution">
    <text evidence="2">The sequence shown here is derived from an EMBL/GenBank/DDBJ whole genome shotgun (WGS) entry which is preliminary data.</text>
</comment>